<organism evidence="1 2">
    <name type="scientific">Symbiodinium microadriaticum</name>
    <name type="common">Dinoflagellate</name>
    <name type="synonym">Zooxanthella microadriatica</name>
    <dbReference type="NCBI Taxonomy" id="2951"/>
    <lineage>
        <taxon>Eukaryota</taxon>
        <taxon>Sar</taxon>
        <taxon>Alveolata</taxon>
        <taxon>Dinophyceae</taxon>
        <taxon>Suessiales</taxon>
        <taxon>Symbiodiniaceae</taxon>
        <taxon>Symbiodinium</taxon>
    </lineage>
</organism>
<accession>A0A1Q9CAE6</accession>
<keyword evidence="2" id="KW-1185">Reference proteome</keyword>
<gene>
    <name evidence="1" type="ORF">AK812_SmicGene39764</name>
</gene>
<name>A0A1Q9CAE6_SYMMI</name>
<comment type="caution">
    <text evidence="1">The sequence shown here is derived from an EMBL/GenBank/DDBJ whole genome shotgun (WGS) entry which is preliminary data.</text>
</comment>
<proteinExistence type="predicted"/>
<protein>
    <submittedName>
        <fullName evidence="1">Uncharacterized protein</fullName>
    </submittedName>
</protein>
<dbReference type="Proteomes" id="UP000186817">
    <property type="component" value="Unassembled WGS sequence"/>
</dbReference>
<dbReference type="OrthoDB" id="433773at2759"/>
<sequence>MRYRRRFFLRRVHYALPVVTEYPHISLTDLDSLREQVVQVKERLTRTSQLALQASKDAGEVREVVALYQSDRDAVVQGLKEKGLPLKVRLYEALLNKLAEFAATKGAKATAVAQELTDLGANTTLSSVTNGNRPPEGDVPWVLVLTFSYTELGQKA</sequence>
<evidence type="ECO:0000313" key="2">
    <source>
        <dbReference type="Proteomes" id="UP000186817"/>
    </source>
</evidence>
<reference evidence="1 2" key="1">
    <citation type="submission" date="2016-02" db="EMBL/GenBank/DDBJ databases">
        <title>Genome analysis of coral dinoflagellate symbionts highlights evolutionary adaptations to a symbiotic lifestyle.</title>
        <authorList>
            <person name="Aranda M."/>
            <person name="Li Y."/>
            <person name="Liew Y.J."/>
            <person name="Baumgarten S."/>
            <person name="Simakov O."/>
            <person name="Wilson M."/>
            <person name="Piel J."/>
            <person name="Ashoor H."/>
            <person name="Bougouffa S."/>
            <person name="Bajic V.B."/>
            <person name="Ryu T."/>
            <person name="Ravasi T."/>
            <person name="Bayer T."/>
            <person name="Micklem G."/>
            <person name="Kim H."/>
            <person name="Bhak J."/>
            <person name="Lajeunesse T.C."/>
            <person name="Voolstra C.R."/>
        </authorList>
    </citation>
    <scope>NUCLEOTIDE SEQUENCE [LARGE SCALE GENOMIC DNA]</scope>
    <source>
        <strain evidence="1 2">CCMP2467</strain>
    </source>
</reference>
<dbReference type="EMBL" id="LSRX01001437">
    <property type="protein sequence ID" value="OLP79895.1"/>
    <property type="molecule type" value="Genomic_DNA"/>
</dbReference>
<evidence type="ECO:0000313" key="1">
    <source>
        <dbReference type="EMBL" id="OLP79895.1"/>
    </source>
</evidence>
<dbReference type="AlphaFoldDB" id="A0A1Q9CAE6"/>